<sequence length="139" mass="15851">MNTAIRLLISSTPSMSCLQHPRILVHWAVQYCFTELIDDSPTAPFLAFESTFFKASHTGTKGSACRFGDSPSWTRQSTDFHFLFFSAYFCSVLHLSVHASKNSSSAVQIWCLNQCYTRLNHECTQQDLIYLCKDYLCTK</sequence>
<comment type="caution">
    <text evidence="1">The sequence shown here is derived from an EMBL/GenBank/DDBJ whole genome shotgun (WGS) entry which is preliminary data.</text>
</comment>
<dbReference type="AlphaFoldDB" id="A0A9J5XEF0"/>
<evidence type="ECO:0000313" key="2">
    <source>
        <dbReference type="Proteomes" id="UP000824120"/>
    </source>
</evidence>
<evidence type="ECO:0000313" key="1">
    <source>
        <dbReference type="EMBL" id="KAG5585264.1"/>
    </source>
</evidence>
<dbReference type="Proteomes" id="UP000824120">
    <property type="component" value="Chromosome 9"/>
</dbReference>
<proteinExistence type="predicted"/>
<keyword evidence="2" id="KW-1185">Reference proteome</keyword>
<gene>
    <name evidence="1" type="ORF">H5410_045698</name>
</gene>
<organism evidence="1 2">
    <name type="scientific">Solanum commersonii</name>
    <name type="common">Commerson's wild potato</name>
    <name type="synonym">Commerson's nightshade</name>
    <dbReference type="NCBI Taxonomy" id="4109"/>
    <lineage>
        <taxon>Eukaryota</taxon>
        <taxon>Viridiplantae</taxon>
        <taxon>Streptophyta</taxon>
        <taxon>Embryophyta</taxon>
        <taxon>Tracheophyta</taxon>
        <taxon>Spermatophyta</taxon>
        <taxon>Magnoliopsida</taxon>
        <taxon>eudicotyledons</taxon>
        <taxon>Gunneridae</taxon>
        <taxon>Pentapetalae</taxon>
        <taxon>asterids</taxon>
        <taxon>lamiids</taxon>
        <taxon>Solanales</taxon>
        <taxon>Solanaceae</taxon>
        <taxon>Solanoideae</taxon>
        <taxon>Solaneae</taxon>
        <taxon>Solanum</taxon>
    </lineage>
</organism>
<name>A0A9J5XEF0_SOLCO</name>
<dbReference type="EMBL" id="JACXVP010000009">
    <property type="protein sequence ID" value="KAG5585264.1"/>
    <property type="molecule type" value="Genomic_DNA"/>
</dbReference>
<accession>A0A9J5XEF0</accession>
<reference evidence="1 2" key="1">
    <citation type="submission" date="2020-09" db="EMBL/GenBank/DDBJ databases">
        <title>De no assembly of potato wild relative species, Solanum commersonii.</title>
        <authorList>
            <person name="Cho K."/>
        </authorList>
    </citation>
    <scope>NUCLEOTIDE SEQUENCE [LARGE SCALE GENOMIC DNA]</scope>
    <source>
        <strain evidence="1">LZ3.2</strain>
        <tissue evidence="1">Leaf</tissue>
    </source>
</reference>
<protein>
    <submittedName>
        <fullName evidence="1">Uncharacterized protein</fullName>
    </submittedName>
</protein>